<dbReference type="InterPro" id="IPR000305">
    <property type="entry name" value="GIY-YIG_endonuc"/>
</dbReference>
<dbReference type="AlphaFoldDB" id="A0A1F5ZFL4"/>
<dbReference type="Gene3D" id="3.40.1440.10">
    <property type="entry name" value="GIY-YIG endonuclease"/>
    <property type="match status" value="1"/>
</dbReference>
<dbReference type="PANTHER" id="PTHR34477">
    <property type="entry name" value="UPF0213 PROTEIN YHBQ"/>
    <property type="match status" value="1"/>
</dbReference>
<proteinExistence type="inferred from homology"/>
<dbReference type="SUPFAM" id="SSF82771">
    <property type="entry name" value="GIY-YIG endonuclease"/>
    <property type="match status" value="1"/>
</dbReference>
<dbReference type="EMBL" id="MFIZ01000036">
    <property type="protein sequence ID" value="OGG11135.1"/>
    <property type="molecule type" value="Genomic_DNA"/>
</dbReference>
<evidence type="ECO:0000313" key="3">
    <source>
        <dbReference type="EMBL" id="OGG11135.1"/>
    </source>
</evidence>
<dbReference type="InterPro" id="IPR050190">
    <property type="entry name" value="UPF0213_domain"/>
</dbReference>
<dbReference type="CDD" id="cd10449">
    <property type="entry name" value="GIY-YIG_SLX1_like"/>
    <property type="match status" value="1"/>
</dbReference>
<dbReference type="Proteomes" id="UP000177268">
    <property type="component" value="Unassembled WGS sequence"/>
</dbReference>
<comment type="similarity">
    <text evidence="1">Belongs to the UPF0213 family.</text>
</comment>
<evidence type="ECO:0000259" key="2">
    <source>
        <dbReference type="PROSITE" id="PS50164"/>
    </source>
</evidence>
<comment type="caution">
    <text evidence="3">The sequence shown here is derived from an EMBL/GenBank/DDBJ whole genome shotgun (WGS) entry which is preliminary data.</text>
</comment>
<protein>
    <recommendedName>
        <fullName evidence="2">GIY-YIG domain-containing protein</fullName>
    </recommendedName>
</protein>
<name>A0A1F5ZFL4_9BACT</name>
<accession>A0A1F5ZFL4</accession>
<dbReference type="PANTHER" id="PTHR34477:SF1">
    <property type="entry name" value="UPF0213 PROTEIN YHBQ"/>
    <property type="match status" value="1"/>
</dbReference>
<feature type="domain" description="GIY-YIG" evidence="2">
    <location>
        <begin position="1"/>
        <end position="77"/>
    </location>
</feature>
<sequence length="85" mass="10363">MYYVYVLRSKKNNDLYIGSCRDLRVRFKQHNSGEVQSTKGYRPWDLIYYEAYRNKKDAGIREKRLKMHAVKNELKERIKFSIKRA</sequence>
<reference evidence="3 4" key="1">
    <citation type="journal article" date="2016" name="Nat. Commun.">
        <title>Thousands of microbial genomes shed light on interconnected biogeochemical processes in an aquifer system.</title>
        <authorList>
            <person name="Anantharaman K."/>
            <person name="Brown C.T."/>
            <person name="Hug L.A."/>
            <person name="Sharon I."/>
            <person name="Castelle C.J."/>
            <person name="Probst A.J."/>
            <person name="Thomas B.C."/>
            <person name="Singh A."/>
            <person name="Wilkins M.J."/>
            <person name="Karaoz U."/>
            <person name="Brodie E.L."/>
            <person name="Williams K.H."/>
            <person name="Hubbard S.S."/>
            <person name="Banfield J.F."/>
        </authorList>
    </citation>
    <scope>NUCLEOTIDE SEQUENCE [LARGE SCALE GENOMIC DNA]</scope>
</reference>
<gene>
    <name evidence="3" type="ORF">A2Z00_05515</name>
</gene>
<evidence type="ECO:0000313" key="4">
    <source>
        <dbReference type="Proteomes" id="UP000177268"/>
    </source>
</evidence>
<dbReference type="Pfam" id="PF01541">
    <property type="entry name" value="GIY-YIG"/>
    <property type="match status" value="1"/>
</dbReference>
<evidence type="ECO:0000256" key="1">
    <source>
        <dbReference type="ARBA" id="ARBA00007435"/>
    </source>
</evidence>
<dbReference type="InterPro" id="IPR035901">
    <property type="entry name" value="GIY-YIG_endonuc_sf"/>
</dbReference>
<organism evidence="3 4">
    <name type="scientific">Candidatus Gottesmanbacteria bacterium RBG_13_45_10</name>
    <dbReference type="NCBI Taxonomy" id="1798370"/>
    <lineage>
        <taxon>Bacteria</taxon>
        <taxon>Candidatus Gottesmaniibacteriota</taxon>
    </lineage>
</organism>
<dbReference type="PROSITE" id="PS50164">
    <property type="entry name" value="GIY_YIG"/>
    <property type="match status" value="1"/>
</dbReference>